<protein>
    <submittedName>
        <fullName evidence="10">Mannose-P-dolichol utilization defect 1 protein</fullName>
    </submittedName>
</protein>
<dbReference type="InterPro" id="IPR006603">
    <property type="entry name" value="PQ-loop_rpt"/>
</dbReference>
<dbReference type="OMA" id="LQVLYYW"/>
<dbReference type="SMART" id="SM00679">
    <property type="entry name" value="CTNS"/>
    <property type="match status" value="1"/>
</dbReference>
<feature type="transmembrane region" description="Helical" evidence="9">
    <location>
        <begin position="168"/>
        <end position="189"/>
    </location>
</feature>
<evidence type="ECO:0000256" key="9">
    <source>
        <dbReference type="SAM" id="Phobius"/>
    </source>
</evidence>
<feature type="compositionally biased region" description="Polar residues" evidence="8">
    <location>
        <begin position="322"/>
        <end position="333"/>
    </location>
</feature>
<evidence type="ECO:0000256" key="1">
    <source>
        <dbReference type="ARBA" id="ARBA00004141"/>
    </source>
</evidence>
<gene>
    <name evidence="10" type="ORF">STEHIDRAFT_143224</name>
</gene>
<feature type="transmembrane region" description="Helical" evidence="9">
    <location>
        <begin position="246"/>
        <end position="264"/>
    </location>
</feature>
<dbReference type="AlphaFoldDB" id="R7RVX9"/>
<keyword evidence="3 9" id="KW-0812">Transmembrane</keyword>
<evidence type="ECO:0000256" key="6">
    <source>
        <dbReference type="ARBA" id="ARBA00023136"/>
    </source>
</evidence>
<dbReference type="PANTHER" id="PTHR12226:SF2">
    <property type="entry name" value="MANNOSE-P-DOLICHOL UTILIZATION DEFECT 1 PROTEIN"/>
    <property type="match status" value="1"/>
</dbReference>
<evidence type="ECO:0000256" key="2">
    <source>
        <dbReference type="ARBA" id="ARBA00022448"/>
    </source>
</evidence>
<accession>R7RVX9</accession>
<name>R7RVX9_STEHR</name>
<dbReference type="Proteomes" id="UP000053927">
    <property type="component" value="Unassembled WGS sequence"/>
</dbReference>
<comment type="similarity">
    <text evidence="7">Belongs to the MPDU1 (TC 2.A.43.3) family.</text>
</comment>
<dbReference type="Gene3D" id="1.20.1280.290">
    <property type="match status" value="2"/>
</dbReference>
<keyword evidence="6 9" id="KW-0472">Membrane</keyword>
<evidence type="ECO:0000256" key="5">
    <source>
        <dbReference type="ARBA" id="ARBA00022989"/>
    </source>
</evidence>
<evidence type="ECO:0000313" key="10">
    <source>
        <dbReference type="EMBL" id="EIM79416.1"/>
    </source>
</evidence>
<dbReference type="GO" id="GO:0016020">
    <property type="term" value="C:membrane"/>
    <property type="evidence" value="ECO:0007669"/>
    <property type="project" value="UniProtKB-SubCell"/>
</dbReference>
<evidence type="ECO:0000313" key="11">
    <source>
        <dbReference type="Proteomes" id="UP000053927"/>
    </source>
</evidence>
<dbReference type="eggNOG" id="KOG3211">
    <property type="taxonomic scope" value="Eukaryota"/>
</dbReference>
<evidence type="ECO:0000256" key="3">
    <source>
        <dbReference type="ARBA" id="ARBA00022692"/>
    </source>
</evidence>
<keyword evidence="2" id="KW-0813">Transport</keyword>
<feature type="transmembrane region" description="Helical" evidence="9">
    <location>
        <begin position="220"/>
        <end position="240"/>
    </location>
</feature>
<evidence type="ECO:0000256" key="7">
    <source>
        <dbReference type="ARBA" id="ARBA00038475"/>
    </source>
</evidence>
<keyword evidence="11" id="KW-1185">Reference proteome</keyword>
<dbReference type="Pfam" id="PF04193">
    <property type="entry name" value="PQ-loop"/>
    <property type="match status" value="1"/>
</dbReference>
<keyword evidence="5 9" id="KW-1133">Transmembrane helix</keyword>
<dbReference type="KEGG" id="shs:STEHIDRAFT_143224"/>
<organism evidence="10 11">
    <name type="scientific">Stereum hirsutum (strain FP-91666)</name>
    <name type="common">White-rot fungus</name>
    <dbReference type="NCBI Taxonomy" id="721885"/>
    <lineage>
        <taxon>Eukaryota</taxon>
        <taxon>Fungi</taxon>
        <taxon>Dikarya</taxon>
        <taxon>Basidiomycota</taxon>
        <taxon>Agaricomycotina</taxon>
        <taxon>Agaricomycetes</taxon>
        <taxon>Russulales</taxon>
        <taxon>Stereaceae</taxon>
        <taxon>Stereum</taxon>
    </lineage>
</organism>
<dbReference type="PANTHER" id="PTHR12226">
    <property type="entry name" value="MANNOSE-P-DOLICHOL UTILIZATION DEFECT 1 LEC35 -RELATED"/>
    <property type="match status" value="1"/>
</dbReference>
<dbReference type="GeneID" id="18799177"/>
<keyword evidence="4" id="KW-0677">Repeat</keyword>
<dbReference type="RefSeq" id="XP_007311545.1">
    <property type="nucleotide sequence ID" value="XM_007311483.1"/>
</dbReference>
<dbReference type="OrthoDB" id="271506at2759"/>
<dbReference type="InterPro" id="IPR016817">
    <property type="entry name" value="MannP-dilichol_defect-1"/>
</dbReference>
<feature type="region of interest" description="Disordered" evidence="8">
    <location>
        <begin position="321"/>
        <end position="345"/>
    </location>
</feature>
<comment type="subcellular location">
    <subcellularLocation>
        <location evidence="1">Membrane</location>
        <topology evidence="1">Multi-pass membrane protein</topology>
    </subcellularLocation>
</comment>
<reference evidence="11" key="1">
    <citation type="journal article" date="2012" name="Science">
        <title>The Paleozoic origin of enzymatic lignin decomposition reconstructed from 31 fungal genomes.</title>
        <authorList>
            <person name="Floudas D."/>
            <person name="Binder M."/>
            <person name="Riley R."/>
            <person name="Barry K."/>
            <person name="Blanchette R.A."/>
            <person name="Henrissat B."/>
            <person name="Martinez A.T."/>
            <person name="Otillar R."/>
            <person name="Spatafora J.W."/>
            <person name="Yadav J.S."/>
            <person name="Aerts A."/>
            <person name="Benoit I."/>
            <person name="Boyd A."/>
            <person name="Carlson A."/>
            <person name="Copeland A."/>
            <person name="Coutinho P.M."/>
            <person name="de Vries R.P."/>
            <person name="Ferreira P."/>
            <person name="Findley K."/>
            <person name="Foster B."/>
            <person name="Gaskell J."/>
            <person name="Glotzer D."/>
            <person name="Gorecki P."/>
            <person name="Heitman J."/>
            <person name="Hesse C."/>
            <person name="Hori C."/>
            <person name="Igarashi K."/>
            <person name="Jurgens J.A."/>
            <person name="Kallen N."/>
            <person name="Kersten P."/>
            <person name="Kohler A."/>
            <person name="Kuees U."/>
            <person name="Kumar T.K.A."/>
            <person name="Kuo A."/>
            <person name="LaButti K."/>
            <person name="Larrondo L.F."/>
            <person name="Lindquist E."/>
            <person name="Ling A."/>
            <person name="Lombard V."/>
            <person name="Lucas S."/>
            <person name="Lundell T."/>
            <person name="Martin R."/>
            <person name="McLaughlin D.J."/>
            <person name="Morgenstern I."/>
            <person name="Morin E."/>
            <person name="Murat C."/>
            <person name="Nagy L.G."/>
            <person name="Nolan M."/>
            <person name="Ohm R.A."/>
            <person name="Patyshakuliyeva A."/>
            <person name="Rokas A."/>
            <person name="Ruiz-Duenas F.J."/>
            <person name="Sabat G."/>
            <person name="Salamov A."/>
            <person name="Samejima M."/>
            <person name="Schmutz J."/>
            <person name="Slot J.C."/>
            <person name="St John F."/>
            <person name="Stenlid J."/>
            <person name="Sun H."/>
            <person name="Sun S."/>
            <person name="Syed K."/>
            <person name="Tsang A."/>
            <person name="Wiebenga A."/>
            <person name="Young D."/>
            <person name="Pisabarro A."/>
            <person name="Eastwood D.C."/>
            <person name="Martin F."/>
            <person name="Cullen D."/>
            <person name="Grigoriev I.V."/>
            <person name="Hibbett D.S."/>
        </authorList>
    </citation>
    <scope>NUCLEOTIDE SEQUENCE [LARGE SCALE GENOMIC DNA]</scope>
    <source>
        <strain evidence="11">FP-91666</strain>
    </source>
</reference>
<proteinExistence type="inferred from homology"/>
<feature type="transmembrane region" description="Helical" evidence="9">
    <location>
        <begin position="130"/>
        <end position="148"/>
    </location>
</feature>
<dbReference type="EMBL" id="JH687405">
    <property type="protein sequence ID" value="EIM79416.1"/>
    <property type="molecule type" value="Genomic_DNA"/>
</dbReference>
<sequence>MTAITRNFPWFIKDLGVSIVGEKCYVSLVENLNISDVECLKYSASKGLGIGIVVGGSIMKLPQLMLSAHFSLLVYRSLTKKHGAPPTAVLKARSARGLSFTAYILETLSYAITTAYNYRNSYPFSTYGENLFLTAQNIVITLLIVSYAPPSSSRPLTSPPKSPTTSVALLSLATAVFLGALFVVPEYLLQLLMNSTLLLSLFSKLPQITQNARARSTGQLSAFAVIAQIGGCAARLFTTATEVDDLVVTAGFVLALVLNIVLGWQMWQYWGAGVGEGAQGEEKVMLGHGPGASIDEKVEERAFNGNGAGAGIEVVVPPQSPAPYQTYATTHQGPQPGKRWARKVD</sequence>
<evidence type="ECO:0000256" key="4">
    <source>
        <dbReference type="ARBA" id="ARBA00022737"/>
    </source>
</evidence>
<evidence type="ECO:0000256" key="8">
    <source>
        <dbReference type="SAM" id="MobiDB-lite"/>
    </source>
</evidence>